<dbReference type="InterPro" id="IPR009071">
    <property type="entry name" value="HMG_box_dom"/>
</dbReference>
<organism evidence="8 9">
    <name type="scientific">Salvelinus namaycush</name>
    <name type="common">Lake trout</name>
    <name type="synonym">Salmo namaycush</name>
    <dbReference type="NCBI Taxonomy" id="8040"/>
    <lineage>
        <taxon>Eukaryota</taxon>
        <taxon>Metazoa</taxon>
        <taxon>Chordata</taxon>
        <taxon>Craniata</taxon>
        <taxon>Vertebrata</taxon>
        <taxon>Euteleostomi</taxon>
        <taxon>Actinopterygii</taxon>
        <taxon>Neopterygii</taxon>
        <taxon>Teleostei</taxon>
        <taxon>Protacanthopterygii</taxon>
        <taxon>Salmoniformes</taxon>
        <taxon>Salmonidae</taxon>
        <taxon>Salmoninae</taxon>
        <taxon>Salvelinus</taxon>
    </lineage>
</organism>
<evidence type="ECO:0000256" key="3">
    <source>
        <dbReference type="ARBA" id="ARBA00023125"/>
    </source>
</evidence>
<keyword evidence="3 5" id="KW-0238">DNA-binding</keyword>
<feature type="compositionally biased region" description="Acidic residues" evidence="6">
    <location>
        <begin position="119"/>
        <end position="131"/>
    </location>
</feature>
<dbReference type="KEGG" id="snh:120056648"/>
<evidence type="ECO:0000256" key="2">
    <source>
        <dbReference type="ARBA" id="ARBA00008774"/>
    </source>
</evidence>
<feature type="region of interest" description="Disordered" evidence="6">
    <location>
        <begin position="108"/>
        <end position="131"/>
    </location>
</feature>
<sequence length="131" mass="14967">MSPKEKSKFEDQAKQDTARYDLEMMSYGPPVKRVKKDPSVPERPPSGFFHFCAEQHPKIKAQHPSFGVGDVAKKLREMWNNLTDSNKQPYIAKANKLKEKYQKDVADYNGGKWELGGAGDDEDDDEEDEDD</sequence>
<feature type="domain" description="HMG box" evidence="7">
    <location>
        <begin position="41"/>
        <end position="109"/>
    </location>
</feature>
<feature type="DNA-binding region" description="HMG box" evidence="5">
    <location>
        <begin position="41"/>
        <end position="109"/>
    </location>
</feature>
<evidence type="ECO:0000256" key="6">
    <source>
        <dbReference type="SAM" id="MobiDB-lite"/>
    </source>
</evidence>
<evidence type="ECO:0000256" key="1">
    <source>
        <dbReference type="ARBA" id="ARBA00004123"/>
    </source>
</evidence>
<dbReference type="Gene3D" id="1.10.30.10">
    <property type="entry name" value="High mobility group box domain"/>
    <property type="match status" value="2"/>
</dbReference>
<comment type="subcellular location">
    <subcellularLocation>
        <location evidence="1">Nucleus</location>
    </subcellularLocation>
</comment>
<dbReference type="Proteomes" id="UP000808372">
    <property type="component" value="Chromosome 12"/>
</dbReference>
<dbReference type="PANTHER" id="PTHR48112:SF32">
    <property type="entry name" value="HIGH MOBILITY GROUP PROTEIN B3"/>
    <property type="match status" value="1"/>
</dbReference>
<dbReference type="Pfam" id="PF00505">
    <property type="entry name" value="HMG_box"/>
    <property type="match status" value="1"/>
</dbReference>
<dbReference type="PANTHER" id="PTHR48112">
    <property type="entry name" value="HIGH MOBILITY GROUP PROTEIN DSP1"/>
    <property type="match status" value="1"/>
</dbReference>
<protein>
    <submittedName>
        <fullName evidence="9">High mobility group protein B3-like</fullName>
    </submittedName>
</protein>
<name>A0A8U1BWI5_SALNM</name>
<accession>A0A8U1BWI5</accession>
<feature type="compositionally biased region" description="Basic and acidic residues" evidence="6">
    <location>
        <begin position="1"/>
        <end position="22"/>
    </location>
</feature>
<comment type="similarity">
    <text evidence="2">Belongs to the HMGB family.</text>
</comment>
<dbReference type="PROSITE" id="PS50118">
    <property type="entry name" value="HMG_BOX_2"/>
    <property type="match status" value="1"/>
</dbReference>
<dbReference type="AlphaFoldDB" id="A0A8U1BWI5"/>
<dbReference type="SUPFAM" id="SSF47095">
    <property type="entry name" value="HMG-box"/>
    <property type="match status" value="2"/>
</dbReference>
<dbReference type="InterPro" id="IPR050342">
    <property type="entry name" value="HMGB"/>
</dbReference>
<dbReference type="RefSeq" id="XP_038860782.1">
    <property type="nucleotide sequence ID" value="XM_039004854.1"/>
</dbReference>
<evidence type="ECO:0000256" key="5">
    <source>
        <dbReference type="PROSITE-ProRule" id="PRU00267"/>
    </source>
</evidence>
<dbReference type="GO" id="GO:0003677">
    <property type="term" value="F:DNA binding"/>
    <property type="evidence" value="ECO:0007669"/>
    <property type="project" value="UniProtKB-UniRule"/>
</dbReference>
<evidence type="ECO:0000259" key="7">
    <source>
        <dbReference type="PROSITE" id="PS50118"/>
    </source>
</evidence>
<reference evidence="9" key="1">
    <citation type="submission" date="2025-08" db="UniProtKB">
        <authorList>
            <consortium name="RefSeq"/>
        </authorList>
    </citation>
    <scope>IDENTIFICATION</scope>
    <source>
        <tissue evidence="9">White muscle</tissue>
    </source>
</reference>
<proteinExistence type="inferred from homology"/>
<dbReference type="InterPro" id="IPR036910">
    <property type="entry name" value="HMG_box_dom_sf"/>
</dbReference>
<dbReference type="SMART" id="SM00398">
    <property type="entry name" value="HMG"/>
    <property type="match status" value="1"/>
</dbReference>
<dbReference type="PRINTS" id="PR00886">
    <property type="entry name" value="HIGHMOBLTY12"/>
</dbReference>
<feature type="region of interest" description="Disordered" evidence="6">
    <location>
        <begin position="1"/>
        <end position="47"/>
    </location>
</feature>
<keyword evidence="8" id="KW-1185">Reference proteome</keyword>
<keyword evidence="4 5" id="KW-0539">Nucleus</keyword>
<gene>
    <name evidence="9" type="primary">LOC120056648</name>
</gene>
<evidence type="ECO:0000313" key="8">
    <source>
        <dbReference type="Proteomes" id="UP000808372"/>
    </source>
</evidence>
<evidence type="ECO:0000256" key="4">
    <source>
        <dbReference type="ARBA" id="ARBA00023242"/>
    </source>
</evidence>
<dbReference type="GO" id="GO:0005634">
    <property type="term" value="C:nucleus"/>
    <property type="evidence" value="ECO:0007669"/>
    <property type="project" value="UniProtKB-SubCell"/>
</dbReference>
<dbReference type="GeneID" id="120056648"/>
<evidence type="ECO:0000313" key="9">
    <source>
        <dbReference type="RefSeq" id="XP_038860782.1"/>
    </source>
</evidence>
<dbReference type="CDD" id="cd21979">
    <property type="entry name" value="HMG-box_HMGB_rpt2"/>
    <property type="match status" value="1"/>
</dbReference>